<protein>
    <recommendedName>
        <fullName evidence="6">Iron dicitrate transport regulator FecR</fullName>
    </recommendedName>
</protein>
<evidence type="ECO:0000259" key="2">
    <source>
        <dbReference type="Pfam" id="PF04773"/>
    </source>
</evidence>
<evidence type="ECO:0008006" key="6">
    <source>
        <dbReference type="Google" id="ProtNLM"/>
    </source>
</evidence>
<dbReference type="EMBL" id="PVBQ01000010">
    <property type="protein sequence ID" value="PRD46865.1"/>
    <property type="molecule type" value="Genomic_DNA"/>
</dbReference>
<evidence type="ECO:0000259" key="3">
    <source>
        <dbReference type="Pfam" id="PF16344"/>
    </source>
</evidence>
<dbReference type="Gene3D" id="3.55.50.30">
    <property type="match status" value="1"/>
</dbReference>
<dbReference type="GO" id="GO:0016989">
    <property type="term" value="F:sigma factor antagonist activity"/>
    <property type="evidence" value="ECO:0007669"/>
    <property type="project" value="TreeGrafter"/>
</dbReference>
<dbReference type="AlphaFoldDB" id="A0A2S9J259"/>
<dbReference type="PANTHER" id="PTHR30273:SF2">
    <property type="entry name" value="PROTEIN FECR"/>
    <property type="match status" value="1"/>
</dbReference>
<evidence type="ECO:0000256" key="1">
    <source>
        <dbReference type="SAM" id="Phobius"/>
    </source>
</evidence>
<organism evidence="4 5">
    <name type="scientific">Sphingobacterium haloxyli</name>
    <dbReference type="NCBI Taxonomy" id="2100533"/>
    <lineage>
        <taxon>Bacteria</taxon>
        <taxon>Pseudomonadati</taxon>
        <taxon>Bacteroidota</taxon>
        <taxon>Sphingobacteriia</taxon>
        <taxon>Sphingobacteriales</taxon>
        <taxon>Sphingobacteriaceae</taxon>
        <taxon>Sphingobacterium</taxon>
    </lineage>
</organism>
<dbReference type="Pfam" id="PF16344">
    <property type="entry name" value="FecR_C"/>
    <property type="match status" value="1"/>
</dbReference>
<accession>A0A2S9J259</accession>
<dbReference type="PANTHER" id="PTHR30273">
    <property type="entry name" value="PERIPLASMIC SIGNAL SENSOR AND SIGMA FACTOR ACTIVATOR FECR-RELATED"/>
    <property type="match status" value="1"/>
</dbReference>
<dbReference type="InterPro" id="IPR012373">
    <property type="entry name" value="Ferrdict_sens_TM"/>
</dbReference>
<keyword evidence="5" id="KW-1185">Reference proteome</keyword>
<name>A0A2S9J259_9SPHI</name>
<proteinExistence type="predicted"/>
<dbReference type="OrthoDB" id="695835at2"/>
<evidence type="ECO:0000313" key="4">
    <source>
        <dbReference type="EMBL" id="PRD46865.1"/>
    </source>
</evidence>
<evidence type="ECO:0000313" key="5">
    <source>
        <dbReference type="Proteomes" id="UP000239711"/>
    </source>
</evidence>
<feature type="domain" description="FecR protein" evidence="2">
    <location>
        <begin position="191"/>
        <end position="283"/>
    </location>
</feature>
<reference evidence="4 5" key="1">
    <citation type="submission" date="2018-02" db="EMBL/GenBank/DDBJ databases">
        <title>The draft genome of Sphingobacterium sp. 5JN-11.</title>
        <authorList>
            <person name="Liu L."/>
            <person name="Li L."/>
            <person name="Liang L."/>
            <person name="Zhang X."/>
            <person name="Wang T."/>
        </authorList>
    </citation>
    <scope>NUCLEOTIDE SEQUENCE [LARGE SCALE GENOMIC DNA]</scope>
    <source>
        <strain evidence="4 5">5JN-11</strain>
    </source>
</reference>
<dbReference type="Pfam" id="PF04773">
    <property type="entry name" value="FecR"/>
    <property type="match status" value="1"/>
</dbReference>
<feature type="transmembrane region" description="Helical" evidence="1">
    <location>
        <begin position="92"/>
        <end position="111"/>
    </location>
</feature>
<keyword evidence="1" id="KW-0472">Membrane</keyword>
<sequence>MDNNIHRISYFLQKYLDDDISTAELSLLHTLLEESDEDDIKAAFDLIWNNTPLSPDNTDPLFSNEEADAVLRDIITQVPVTRRKTKWKVMTAYALAACAVGALLTFAWIHLNRETSFPQEAVSIVSQKIEQDVDPAQEEAILTLEGGETLSLHDIKAGDSIRMGDIKLVNTDGLLSYEPAQVEGPGTQHFVQTPKGGQISMKLPDGTKVWLNADSRITFLSNLGVKDREVTVTGEVYFEVAKLDGKRFTVKSTSGEIEVLGTKFNVRAYPEDKSMQTALVEGSLAIKTSSDRVVLKPNQVGVASASQRISVSQHGHIADIIAWKNGLFLFENTTLADVGRQLGRWYNIQVQLGDGLAVQRITGKITRDVKLSEVMKMLHYLGIESKLKDNKLIMIQNEHAYEKTIKM</sequence>
<keyword evidence="1" id="KW-1133">Transmembrane helix</keyword>
<comment type="caution">
    <text evidence="4">The sequence shown here is derived from an EMBL/GenBank/DDBJ whole genome shotgun (WGS) entry which is preliminary data.</text>
</comment>
<dbReference type="InterPro" id="IPR032508">
    <property type="entry name" value="FecR_C"/>
</dbReference>
<dbReference type="InterPro" id="IPR006860">
    <property type="entry name" value="FecR"/>
</dbReference>
<gene>
    <name evidence="4" type="ORF">C5745_13445</name>
</gene>
<dbReference type="Proteomes" id="UP000239711">
    <property type="component" value="Unassembled WGS sequence"/>
</dbReference>
<dbReference type="RefSeq" id="WP_105717529.1">
    <property type="nucleotide sequence ID" value="NZ_PVBQ01000010.1"/>
</dbReference>
<feature type="domain" description="Protein FecR C-terminal" evidence="3">
    <location>
        <begin position="328"/>
        <end position="393"/>
    </location>
</feature>
<dbReference type="Gene3D" id="2.60.120.1440">
    <property type="match status" value="1"/>
</dbReference>
<keyword evidence="1" id="KW-0812">Transmembrane</keyword>